<dbReference type="PANTHER" id="PTHR46409">
    <property type="entry name" value="HTH PSQ-TYPE DOMAIN-CONTAINING PROTEIN"/>
    <property type="match status" value="1"/>
</dbReference>
<evidence type="ECO:0000313" key="2">
    <source>
        <dbReference type="Proteomes" id="UP001329430"/>
    </source>
</evidence>
<protein>
    <submittedName>
        <fullName evidence="1">Uncharacterized protein</fullName>
    </submittedName>
</protein>
<dbReference type="Proteomes" id="UP001329430">
    <property type="component" value="Chromosome 5"/>
</dbReference>
<accession>A0AAN7VD49</accession>
<evidence type="ECO:0000313" key="1">
    <source>
        <dbReference type="EMBL" id="KAK5643316.1"/>
    </source>
</evidence>
<sequence length="112" mass="12968">MAAVRVFKLPLLNFEAEDYISMVNWQNSYITDPPALVKYSDEELKRFIQTGESPDVPKFPCHTQPVERHIKLVTEASSSVCGHIRRDGFIRSKLHSLNLRPKFETKKDYNAM</sequence>
<proteinExistence type="predicted"/>
<dbReference type="PANTHER" id="PTHR46409:SF1">
    <property type="entry name" value="HTH PSQ-TYPE DOMAIN-CONTAINING PROTEIN"/>
    <property type="match status" value="1"/>
</dbReference>
<dbReference type="EMBL" id="JAVRBK010000005">
    <property type="protein sequence ID" value="KAK5643316.1"/>
    <property type="molecule type" value="Genomic_DNA"/>
</dbReference>
<organism evidence="1 2">
    <name type="scientific">Pyrocoelia pectoralis</name>
    <dbReference type="NCBI Taxonomy" id="417401"/>
    <lineage>
        <taxon>Eukaryota</taxon>
        <taxon>Metazoa</taxon>
        <taxon>Ecdysozoa</taxon>
        <taxon>Arthropoda</taxon>
        <taxon>Hexapoda</taxon>
        <taxon>Insecta</taxon>
        <taxon>Pterygota</taxon>
        <taxon>Neoptera</taxon>
        <taxon>Endopterygota</taxon>
        <taxon>Coleoptera</taxon>
        <taxon>Polyphaga</taxon>
        <taxon>Elateriformia</taxon>
        <taxon>Elateroidea</taxon>
        <taxon>Lampyridae</taxon>
        <taxon>Lampyrinae</taxon>
        <taxon>Pyrocoelia</taxon>
    </lineage>
</organism>
<keyword evidence="2" id="KW-1185">Reference proteome</keyword>
<reference evidence="1 2" key="1">
    <citation type="journal article" date="2024" name="Insects">
        <title>An Improved Chromosome-Level Genome Assembly of the Firefly Pyrocoelia pectoralis.</title>
        <authorList>
            <person name="Fu X."/>
            <person name="Meyer-Rochow V.B."/>
            <person name="Ballantyne L."/>
            <person name="Zhu X."/>
        </authorList>
    </citation>
    <scope>NUCLEOTIDE SEQUENCE [LARGE SCALE GENOMIC DNA]</scope>
    <source>
        <strain evidence="1">XCY_ONT2</strain>
    </source>
</reference>
<dbReference type="AlphaFoldDB" id="A0AAN7VD49"/>
<name>A0AAN7VD49_9COLE</name>
<gene>
    <name evidence="1" type="ORF">RI129_007161</name>
</gene>
<comment type="caution">
    <text evidence="1">The sequence shown here is derived from an EMBL/GenBank/DDBJ whole genome shotgun (WGS) entry which is preliminary data.</text>
</comment>